<evidence type="ECO:0000313" key="1">
    <source>
        <dbReference type="EMBL" id="KAF9596898.1"/>
    </source>
</evidence>
<protein>
    <recommendedName>
        <fullName evidence="4">Protein MIZU-KUSSEI 1</fullName>
    </recommendedName>
</protein>
<evidence type="ECO:0000313" key="2">
    <source>
        <dbReference type="EMBL" id="KAF9617620.1"/>
    </source>
</evidence>
<organism evidence="2 3">
    <name type="scientific">Coptis chinensis</name>
    <dbReference type="NCBI Taxonomy" id="261450"/>
    <lineage>
        <taxon>Eukaryota</taxon>
        <taxon>Viridiplantae</taxon>
        <taxon>Streptophyta</taxon>
        <taxon>Embryophyta</taxon>
        <taxon>Tracheophyta</taxon>
        <taxon>Spermatophyta</taxon>
        <taxon>Magnoliopsida</taxon>
        <taxon>Ranunculales</taxon>
        <taxon>Ranunculaceae</taxon>
        <taxon>Coptidoideae</taxon>
        <taxon>Coptis</taxon>
    </lineage>
</organism>
<dbReference type="PANTHER" id="PTHR31696:SF71">
    <property type="entry name" value="PROTEIN MIZU-KUSSEI 1"/>
    <property type="match status" value="1"/>
</dbReference>
<evidence type="ECO:0000313" key="3">
    <source>
        <dbReference type="Proteomes" id="UP000631114"/>
    </source>
</evidence>
<dbReference type="GO" id="GO:0010274">
    <property type="term" value="P:hydrotropism"/>
    <property type="evidence" value="ECO:0007669"/>
    <property type="project" value="InterPro"/>
</dbReference>
<dbReference type="InterPro" id="IPR006460">
    <property type="entry name" value="MIZ1-like_pln"/>
</dbReference>
<reference evidence="2 3" key="1">
    <citation type="submission" date="2020-10" db="EMBL/GenBank/DDBJ databases">
        <title>The Coptis chinensis genome and diversification of protoberbering-type alkaloids.</title>
        <authorList>
            <person name="Wang B."/>
            <person name="Shu S."/>
            <person name="Song C."/>
            <person name="Liu Y."/>
        </authorList>
    </citation>
    <scope>NUCLEOTIDE SEQUENCE [LARGE SCALE GENOMIC DNA]</scope>
    <source>
        <strain evidence="2">HL-2020</strain>
        <tissue evidence="2">Leaf</tissue>
    </source>
</reference>
<dbReference type="EMBL" id="JADFTS010000003">
    <property type="protein sequence ID" value="KAF9617620.1"/>
    <property type="molecule type" value="Genomic_DNA"/>
</dbReference>
<dbReference type="EMBL" id="JADFTS010000007">
    <property type="protein sequence ID" value="KAF9596898.1"/>
    <property type="molecule type" value="Genomic_DNA"/>
</dbReference>
<comment type="caution">
    <text evidence="2">The sequence shown here is derived from an EMBL/GenBank/DDBJ whole genome shotgun (WGS) entry which is preliminary data.</text>
</comment>
<evidence type="ECO:0008006" key="4">
    <source>
        <dbReference type="Google" id="ProtNLM"/>
    </source>
</evidence>
<proteinExistence type="predicted"/>
<dbReference type="Pfam" id="PF04759">
    <property type="entry name" value="DUF617"/>
    <property type="match status" value="1"/>
</dbReference>
<sequence>MKLDELSLYRSGSCSKSTKQILPSNYVQSSPYQLDYNEVSDRPLVQKFRVIQLTQWYKPRNVVEMIRSLVGLFSFSSILPTCNKWLSNPCKMLALSGSGSNVTGTMFGYKKGHVSFAVQEDSRSEPVLLLEFAVPTCMLVQEMSSGLVRIALECEKGSGRGIKLLQEPTWTMYCNGKRCGYAVSRTCLESDWYMLSAVQSVSAGAGVIPIDKNKITTNGMEGDQLMYMRAKFERVVGNRNSEAYYMMNPDGLGGPELSIFLLRM</sequence>
<dbReference type="OrthoDB" id="1859415at2759"/>
<keyword evidence="3" id="KW-1185">Reference proteome</keyword>
<accession>A0A835M3D5</accession>
<name>A0A835M3D5_9MAGN</name>
<dbReference type="AlphaFoldDB" id="A0A835M3D5"/>
<dbReference type="PANTHER" id="PTHR31696">
    <property type="entry name" value="PROTEIN MIZU-KUSSEI 1"/>
    <property type="match status" value="1"/>
</dbReference>
<gene>
    <name evidence="1" type="ORF">IFM89_013946</name>
    <name evidence="2" type="ORF">IFM89_037683</name>
</gene>
<dbReference type="Proteomes" id="UP000631114">
    <property type="component" value="Unassembled WGS sequence"/>
</dbReference>
<dbReference type="NCBIfam" id="TIGR01570">
    <property type="entry name" value="A_thal_3588"/>
    <property type="match status" value="1"/>
</dbReference>